<gene>
    <name evidence="2" type="ORF">ACFOFO_07225</name>
</gene>
<dbReference type="GO" id="GO:0102208">
    <property type="term" value="F:2-polyprenyl-6-hydroxyphenol methylase activity"/>
    <property type="evidence" value="ECO:0007669"/>
    <property type="project" value="UniProtKB-EC"/>
</dbReference>
<dbReference type="GO" id="GO:0032259">
    <property type="term" value="P:methylation"/>
    <property type="evidence" value="ECO:0007669"/>
    <property type="project" value="UniProtKB-KW"/>
</dbReference>
<dbReference type="RefSeq" id="WP_390321414.1">
    <property type="nucleotide sequence ID" value="NZ_JBHRTP010000018.1"/>
</dbReference>
<keyword evidence="3" id="KW-1185">Reference proteome</keyword>
<dbReference type="CDD" id="cd02440">
    <property type="entry name" value="AdoMet_MTases"/>
    <property type="match status" value="1"/>
</dbReference>
<dbReference type="EC" id="2.1.1.222" evidence="2"/>
<dbReference type="Gene3D" id="3.40.50.150">
    <property type="entry name" value="Vaccinia Virus protein VP39"/>
    <property type="match status" value="1"/>
</dbReference>
<dbReference type="PANTHER" id="PTHR43861">
    <property type="entry name" value="TRANS-ACONITATE 2-METHYLTRANSFERASE-RELATED"/>
    <property type="match status" value="1"/>
</dbReference>
<proteinExistence type="predicted"/>
<dbReference type="Pfam" id="PF13489">
    <property type="entry name" value="Methyltransf_23"/>
    <property type="match status" value="1"/>
</dbReference>
<evidence type="ECO:0000313" key="2">
    <source>
        <dbReference type="EMBL" id="MFC3107753.1"/>
    </source>
</evidence>
<dbReference type="EC" id="2.1.1.64" evidence="2"/>
<keyword evidence="1 2" id="KW-0808">Transferase</keyword>
<dbReference type="GO" id="GO:0061542">
    <property type="term" value="F:3-demethylubiquinol 3-O-methyltransferase activity"/>
    <property type="evidence" value="ECO:0007669"/>
    <property type="project" value="UniProtKB-EC"/>
</dbReference>
<sequence>MIPGTKGYPEQADDLFKRYENIPFVEKHEAVLHLIPTSPCRVLDIGAGTGADAAWLAGNGHHVVAVEPTKELRIPAMALHCSNLIDWIDDSLPNLTITKSKSQSFDLIMLTSVWMHLDEYERLLAMPNLLSLLASGGVILMSLRHGPLLNTRRMFEVSAEETILLARDHGLRAVFSARTQSVQSANRFAGVEWSRLAFQRTDWQQSNTRQA</sequence>
<protein>
    <submittedName>
        <fullName evidence="2">Class I SAM-dependent methyltransferase</fullName>
        <ecNumber evidence="2">2.1.1.222</ecNumber>
        <ecNumber evidence="2">2.1.1.64</ecNumber>
    </submittedName>
</protein>
<reference evidence="3" key="1">
    <citation type="journal article" date="2019" name="Int. J. Syst. Evol. Microbiol.">
        <title>The Global Catalogue of Microorganisms (GCM) 10K type strain sequencing project: providing services to taxonomists for standard genome sequencing and annotation.</title>
        <authorList>
            <consortium name="The Broad Institute Genomics Platform"/>
            <consortium name="The Broad Institute Genome Sequencing Center for Infectious Disease"/>
            <person name="Wu L."/>
            <person name="Ma J."/>
        </authorList>
    </citation>
    <scope>NUCLEOTIDE SEQUENCE [LARGE SCALE GENOMIC DNA]</scope>
    <source>
        <strain evidence="3">KCTC 42986</strain>
    </source>
</reference>
<evidence type="ECO:0000313" key="3">
    <source>
        <dbReference type="Proteomes" id="UP001595530"/>
    </source>
</evidence>
<dbReference type="PANTHER" id="PTHR43861:SF3">
    <property type="entry name" value="PUTATIVE (AFU_ORTHOLOGUE AFUA_2G14390)-RELATED"/>
    <property type="match status" value="1"/>
</dbReference>
<dbReference type="SUPFAM" id="SSF53335">
    <property type="entry name" value="S-adenosyl-L-methionine-dependent methyltransferases"/>
    <property type="match status" value="1"/>
</dbReference>
<dbReference type="InterPro" id="IPR029063">
    <property type="entry name" value="SAM-dependent_MTases_sf"/>
</dbReference>
<dbReference type="EMBL" id="JBHRTP010000018">
    <property type="protein sequence ID" value="MFC3107753.1"/>
    <property type="molecule type" value="Genomic_DNA"/>
</dbReference>
<keyword evidence="2" id="KW-0489">Methyltransferase</keyword>
<organism evidence="2 3">
    <name type="scientific">Undibacterium arcticum</name>
    <dbReference type="NCBI Taxonomy" id="1762892"/>
    <lineage>
        <taxon>Bacteria</taxon>
        <taxon>Pseudomonadati</taxon>
        <taxon>Pseudomonadota</taxon>
        <taxon>Betaproteobacteria</taxon>
        <taxon>Burkholderiales</taxon>
        <taxon>Oxalobacteraceae</taxon>
        <taxon>Undibacterium</taxon>
    </lineage>
</organism>
<evidence type="ECO:0000256" key="1">
    <source>
        <dbReference type="ARBA" id="ARBA00022679"/>
    </source>
</evidence>
<accession>A0ABV7EYA1</accession>
<name>A0ABV7EYA1_9BURK</name>
<dbReference type="Proteomes" id="UP001595530">
    <property type="component" value="Unassembled WGS sequence"/>
</dbReference>
<comment type="caution">
    <text evidence="2">The sequence shown here is derived from an EMBL/GenBank/DDBJ whole genome shotgun (WGS) entry which is preliminary data.</text>
</comment>